<evidence type="ECO:0000256" key="2">
    <source>
        <dbReference type="SAM" id="Phobius"/>
    </source>
</evidence>
<keyword evidence="2" id="KW-0472">Membrane</keyword>
<dbReference type="Pfam" id="PF11658">
    <property type="entry name" value="CBP_BcsG"/>
    <property type="match status" value="1"/>
</dbReference>
<dbReference type="EMBL" id="JBAKAZ010000010">
    <property type="protein sequence ID" value="MEL0628821.1"/>
    <property type="molecule type" value="Genomic_DNA"/>
</dbReference>
<keyword evidence="4" id="KW-1185">Reference proteome</keyword>
<dbReference type="EC" id="2.7.8.-" evidence="3"/>
<evidence type="ECO:0000313" key="4">
    <source>
        <dbReference type="Proteomes" id="UP001369082"/>
    </source>
</evidence>
<organism evidence="3 4">
    <name type="scientific">Psychromonas aquatilis</name>
    <dbReference type="NCBI Taxonomy" id="2005072"/>
    <lineage>
        <taxon>Bacteria</taxon>
        <taxon>Pseudomonadati</taxon>
        <taxon>Pseudomonadota</taxon>
        <taxon>Gammaproteobacteria</taxon>
        <taxon>Alteromonadales</taxon>
        <taxon>Psychromonadaceae</taxon>
        <taxon>Psychromonas</taxon>
    </lineage>
</organism>
<feature type="region of interest" description="Disordered" evidence="1">
    <location>
        <begin position="156"/>
        <end position="176"/>
    </location>
</feature>
<keyword evidence="2" id="KW-1133">Transmembrane helix</keyword>
<dbReference type="GO" id="GO:0016740">
    <property type="term" value="F:transferase activity"/>
    <property type="evidence" value="ECO:0007669"/>
    <property type="project" value="UniProtKB-KW"/>
</dbReference>
<dbReference type="InterPro" id="IPR017744">
    <property type="entry name" value="BcsG"/>
</dbReference>
<proteinExistence type="predicted"/>
<sequence>MKKYSETEKSMMLGLGWWNVYFIIKLVLFSQDTIEFHPIENFAFVIYLIIPLRSQLLKVIRTIVAFPIAFYLAHYDSYLPPLERLWSQMGALLDFKFNYLLELASRIISLQTLLAIIVLAFAYYFLSRIFRVSMFVIIAMLYFSLPERAPDVTPQLAAASPTTTKTQTANQADESGPVNDQILNLAKQSFFEKEAERVSSLAQSNADAAPFDLLFLSICSVAWDDLKITGLDKHPLFDEFDIVFDKFSAATSYSGPALIHFLRASCGQQAHEQLFEDELNPQCYLFDNLAKLGYGETLMLNHDGAFEDFTGLLKENEVKASAMSKSGLDPYQTAFDGSNIYRDTDMLNRWLAKRENDPTAKVAALYNTISLHDGNRIISDSSKVGMESYKIRLTNLLDDLYAFFQTLKKSNRNVVVMLVPEHGAGIRGDKMQISGMREIPTEAIVHTPVAMKVFGPNIKRQGEAYHIEEPSSYLAVSDLINRLLEEDIYAKGNFSAEALATDLPSTKMLSQNAGSTTMEYNGKVYVTLDDQTWQEYPE</sequence>
<feature type="transmembrane region" description="Helical" evidence="2">
    <location>
        <begin position="12"/>
        <end position="30"/>
    </location>
</feature>
<dbReference type="Proteomes" id="UP001369082">
    <property type="component" value="Unassembled WGS sequence"/>
</dbReference>
<name>A0ABU9GNF3_9GAMM</name>
<protein>
    <submittedName>
        <fullName evidence="3">Cellulose biosynthesis protein BcsG</fullName>
        <ecNumber evidence="3">2.7.8.-</ecNumber>
    </submittedName>
</protein>
<keyword evidence="2" id="KW-0812">Transmembrane</keyword>
<dbReference type="RefSeq" id="WP_341596829.1">
    <property type="nucleotide sequence ID" value="NZ_JBAKAZ010000010.1"/>
</dbReference>
<dbReference type="NCBIfam" id="TIGR03368">
    <property type="entry name" value="cellulose_yhjU"/>
    <property type="match status" value="1"/>
</dbReference>
<evidence type="ECO:0000256" key="1">
    <source>
        <dbReference type="SAM" id="MobiDB-lite"/>
    </source>
</evidence>
<feature type="transmembrane region" description="Helical" evidence="2">
    <location>
        <begin position="99"/>
        <end position="122"/>
    </location>
</feature>
<keyword evidence="3" id="KW-0808">Transferase</keyword>
<comment type="caution">
    <text evidence="3">The sequence shown here is derived from an EMBL/GenBank/DDBJ whole genome shotgun (WGS) entry which is preliminary data.</text>
</comment>
<evidence type="ECO:0000313" key="3">
    <source>
        <dbReference type="EMBL" id="MEL0628821.1"/>
    </source>
</evidence>
<accession>A0ABU9GNF3</accession>
<feature type="compositionally biased region" description="Polar residues" evidence="1">
    <location>
        <begin position="160"/>
        <end position="173"/>
    </location>
</feature>
<gene>
    <name evidence="3" type="primary">bcsG</name>
    <name evidence="3" type="ORF">V6256_04285</name>
</gene>
<reference evidence="3 4" key="1">
    <citation type="submission" date="2024-02" db="EMBL/GenBank/DDBJ databases">
        <title>Bacteria isolated from the canopy kelp, Nereocystis luetkeana.</title>
        <authorList>
            <person name="Pfister C.A."/>
            <person name="Younker I.T."/>
            <person name="Light S.H."/>
        </authorList>
    </citation>
    <scope>NUCLEOTIDE SEQUENCE [LARGE SCALE GENOMIC DNA]</scope>
    <source>
        <strain evidence="3 4">TI.1.05</strain>
    </source>
</reference>